<dbReference type="EMBL" id="JBJUIK010000006">
    <property type="protein sequence ID" value="KAL3524877.1"/>
    <property type="molecule type" value="Genomic_DNA"/>
</dbReference>
<protein>
    <submittedName>
        <fullName evidence="2">Uncharacterized protein</fullName>
    </submittedName>
</protein>
<feature type="compositionally biased region" description="Polar residues" evidence="1">
    <location>
        <begin position="92"/>
        <end position="101"/>
    </location>
</feature>
<dbReference type="Proteomes" id="UP001630127">
    <property type="component" value="Unassembled WGS sequence"/>
</dbReference>
<name>A0ABD2ZZM1_9GENT</name>
<dbReference type="AlphaFoldDB" id="A0ABD2ZZM1"/>
<proteinExistence type="predicted"/>
<comment type="caution">
    <text evidence="2">The sequence shown here is derived from an EMBL/GenBank/DDBJ whole genome shotgun (WGS) entry which is preliminary data.</text>
</comment>
<evidence type="ECO:0000313" key="3">
    <source>
        <dbReference type="Proteomes" id="UP001630127"/>
    </source>
</evidence>
<reference evidence="2 3" key="1">
    <citation type="submission" date="2024-11" db="EMBL/GenBank/DDBJ databases">
        <title>A near-complete genome assembly of Cinchona calisaya.</title>
        <authorList>
            <person name="Lian D.C."/>
            <person name="Zhao X.W."/>
            <person name="Wei L."/>
        </authorList>
    </citation>
    <scope>NUCLEOTIDE SEQUENCE [LARGE SCALE GENOMIC DNA]</scope>
    <source>
        <tissue evidence="2">Nenye</tissue>
    </source>
</reference>
<evidence type="ECO:0000313" key="2">
    <source>
        <dbReference type="EMBL" id="KAL3524877.1"/>
    </source>
</evidence>
<accession>A0ABD2ZZM1</accession>
<gene>
    <name evidence="2" type="ORF">ACH5RR_013249</name>
</gene>
<feature type="compositionally biased region" description="Acidic residues" evidence="1">
    <location>
        <begin position="77"/>
        <end position="91"/>
    </location>
</feature>
<organism evidence="2 3">
    <name type="scientific">Cinchona calisaya</name>
    <dbReference type="NCBI Taxonomy" id="153742"/>
    <lineage>
        <taxon>Eukaryota</taxon>
        <taxon>Viridiplantae</taxon>
        <taxon>Streptophyta</taxon>
        <taxon>Embryophyta</taxon>
        <taxon>Tracheophyta</taxon>
        <taxon>Spermatophyta</taxon>
        <taxon>Magnoliopsida</taxon>
        <taxon>eudicotyledons</taxon>
        <taxon>Gunneridae</taxon>
        <taxon>Pentapetalae</taxon>
        <taxon>asterids</taxon>
        <taxon>lamiids</taxon>
        <taxon>Gentianales</taxon>
        <taxon>Rubiaceae</taxon>
        <taxon>Cinchonoideae</taxon>
        <taxon>Cinchoneae</taxon>
        <taxon>Cinchona</taxon>
    </lineage>
</organism>
<keyword evidence="3" id="KW-1185">Reference proteome</keyword>
<feature type="region of interest" description="Disordered" evidence="1">
    <location>
        <begin position="69"/>
        <end position="101"/>
    </location>
</feature>
<evidence type="ECO:0000256" key="1">
    <source>
        <dbReference type="SAM" id="MobiDB-lite"/>
    </source>
</evidence>
<sequence length="101" mass="11466">MRETIVRILMILKVNTSMDLKQRISYLKMRDTVLNSLTGSELVDDMHPIDRIEVDVMLQNEMVNAVNGGDNGFIGNDMEEESTGDEDDEENTLANEDWLSS</sequence>